<dbReference type="EMBL" id="JAWCUI010000028">
    <property type="protein sequence ID" value="KAL1895220.1"/>
    <property type="molecule type" value="Genomic_DNA"/>
</dbReference>
<feature type="region of interest" description="Disordered" evidence="1">
    <location>
        <begin position="82"/>
        <end position="101"/>
    </location>
</feature>
<evidence type="ECO:0000256" key="1">
    <source>
        <dbReference type="SAM" id="MobiDB-lite"/>
    </source>
</evidence>
<dbReference type="PANTHER" id="PTHR15002:SF0">
    <property type="entry name" value="RIBOSOMAL BIOGENESIS PROTEIN LAS1L"/>
    <property type="match status" value="1"/>
</dbReference>
<feature type="region of interest" description="Disordered" evidence="1">
    <location>
        <begin position="283"/>
        <end position="338"/>
    </location>
</feature>
<dbReference type="InterPro" id="IPR007174">
    <property type="entry name" value="Las1"/>
</dbReference>
<evidence type="ECO:0000313" key="2">
    <source>
        <dbReference type="EMBL" id="KAL1895220.1"/>
    </source>
</evidence>
<reference evidence="2 3" key="1">
    <citation type="journal article" date="2024" name="IMA Fungus">
        <title>IMA Genome - F19 : A genome assembly and annotation guide to empower mycologists, including annotated draft genome sequences of Ceratocystis pirilliformis, Diaporthe australafricana, Fusarium ophioides, Paecilomyces lecythidis, and Sporothrix stenoceras.</title>
        <authorList>
            <person name="Aylward J."/>
            <person name="Wilson A.M."/>
            <person name="Visagie C.M."/>
            <person name="Spraker J."/>
            <person name="Barnes I."/>
            <person name="Buitendag C."/>
            <person name="Ceriani C."/>
            <person name="Del Mar Angel L."/>
            <person name="du Plessis D."/>
            <person name="Fuchs T."/>
            <person name="Gasser K."/>
            <person name="Kramer D."/>
            <person name="Li W."/>
            <person name="Munsamy K."/>
            <person name="Piso A."/>
            <person name="Price J.L."/>
            <person name="Sonnekus B."/>
            <person name="Thomas C."/>
            <person name="van der Nest A."/>
            <person name="van Dijk A."/>
            <person name="van Heerden A."/>
            <person name="van Vuuren N."/>
            <person name="Yilmaz N."/>
            <person name="Duong T.A."/>
            <person name="van der Merwe N.A."/>
            <person name="Wingfield M.J."/>
            <person name="Wingfield B.D."/>
        </authorList>
    </citation>
    <scope>NUCLEOTIDE SEQUENCE [LARGE SCALE GENOMIC DNA]</scope>
    <source>
        <strain evidence="2 3">CMW 5346</strain>
    </source>
</reference>
<dbReference type="Proteomes" id="UP001583186">
    <property type="component" value="Unassembled WGS sequence"/>
</dbReference>
<feature type="region of interest" description="Disordered" evidence="1">
    <location>
        <begin position="353"/>
        <end position="427"/>
    </location>
</feature>
<accession>A0ABR3Z4H7</accession>
<feature type="compositionally biased region" description="Basic and acidic residues" evidence="1">
    <location>
        <begin position="362"/>
        <end position="375"/>
    </location>
</feature>
<keyword evidence="3" id="KW-1185">Reference proteome</keyword>
<comment type="caution">
    <text evidence="2">The sequence shown here is derived from an EMBL/GenBank/DDBJ whole genome shotgun (WGS) entry which is preliminary data.</text>
</comment>
<organism evidence="2 3">
    <name type="scientific">Sporothrix stenoceras</name>
    <dbReference type="NCBI Taxonomy" id="5173"/>
    <lineage>
        <taxon>Eukaryota</taxon>
        <taxon>Fungi</taxon>
        <taxon>Dikarya</taxon>
        <taxon>Ascomycota</taxon>
        <taxon>Pezizomycotina</taxon>
        <taxon>Sordariomycetes</taxon>
        <taxon>Sordariomycetidae</taxon>
        <taxon>Ophiostomatales</taxon>
        <taxon>Ophiostomataceae</taxon>
        <taxon>Sporothrix</taxon>
    </lineage>
</organism>
<dbReference type="Pfam" id="PF04031">
    <property type="entry name" value="Las1"/>
    <property type="match status" value="1"/>
</dbReference>
<dbReference type="PANTHER" id="PTHR15002">
    <property type="entry name" value="RIBOSOMAL BIOGENESIS PROTEIN LAS1L"/>
    <property type="match status" value="1"/>
</dbReference>
<gene>
    <name evidence="2" type="primary">LAS1</name>
    <name evidence="2" type="ORF">Sste5346_005365</name>
</gene>
<feature type="compositionally biased region" description="Low complexity" evidence="1">
    <location>
        <begin position="385"/>
        <end position="400"/>
    </location>
</feature>
<name>A0ABR3Z4H7_9PEZI</name>
<sequence length="427" mass="45217">MVQYIFTPWRDRRELLAVRRQFYPSLDGETRAATPDVEAGQHAAVARVAMWMQRGHCPHMVESTALLMAAVLADDASSGVSSTSRGVTATSSPAISPPGAGSLAGSSTASASYAARATYAAAFSRFVTGLLDGHQDRARKLSMHGLAQTVGLPPGFVELRHQATHEALPALRRLRVAARQALAWIWGYYWVNMEEVEAVEAAAAVTAAETAATAATTASTQGDLRTALLSYFDSSDDATIPFSLVETWGEAKVLAELAAIGAQDEGRSLKCIRLSRKLLQKDGDEVDETTTVNTESKARARTGAAASSQPSSPLPTSPEGKTAKAAETSTGPAPWTMGNLNLSAMRAAMAQSRQALYQGGEGKAEEKAEEQPKDAQEEEGEDAGDVVMAESAVAEETAAAPGPELASRNPRWTRYSGEWTPRPIGVV</sequence>
<evidence type="ECO:0000313" key="3">
    <source>
        <dbReference type="Proteomes" id="UP001583186"/>
    </source>
</evidence>
<proteinExistence type="predicted"/>
<protein>
    <submittedName>
        <fullName evidence="2">rRNA-processing protein las1</fullName>
    </submittedName>
</protein>